<dbReference type="AlphaFoldDB" id="A0A172Y7J8"/>
<dbReference type="Proteomes" id="UP000077603">
    <property type="component" value="Chromosome"/>
</dbReference>
<organism evidence="1 2">
    <name type="scientific">Brevundimonas naejangsanensis</name>
    <dbReference type="NCBI Taxonomy" id="588932"/>
    <lineage>
        <taxon>Bacteria</taxon>
        <taxon>Pseudomonadati</taxon>
        <taxon>Pseudomonadota</taxon>
        <taxon>Alphaproteobacteria</taxon>
        <taxon>Caulobacterales</taxon>
        <taxon>Caulobacteraceae</taxon>
        <taxon>Brevundimonas</taxon>
    </lineage>
</organism>
<name>A0A172Y7J8_9CAUL</name>
<sequence>MGAMIRLRDITTTGWLAFVCLALALILLTMCVADDRQKAADRARQAEAGKSLAEGRTAVARDASAIRDRADARDRSTASIVTQAEKEIRHAPDRNAAADAARRRVCQLSDYRDPQCAVFRADPGRVD</sequence>
<accession>A0A172Y7J8</accession>
<keyword evidence="2" id="KW-1185">Reference proteome</keyword>
<proteinExistence type="predicted"/>
<evidence type="ECO:0000313" key="1">
    <source>
        <dbReference type="EMBL" id="ANF55126.1"/>
    </source>
</evidence>
<dbReference type="KEGG" id="bne:DA69_10405"/>
<gene>
    <name evidence="1" type="ORF">DA69_10405</name>
</gene>
<evidence type="ECO:0000313" key="2">
    <source>
        <dbReference type="Proteomes" id="UP000077603"/>
    </source>
</evidence>
<dbReference type="RefSeq" id="WP_025976198.1">
    <property type="nucleotide sequence ID" value="NZ_CP015614.1"/>
</dbReference>
<protein>
    <submittedName>
        <fullName evidence="1">Uncharacterized protein</fullName>
    </submittedName>
</protein>
<dbReference type="EMBL" id="CP015614">
    <property type="protein sequence ID" value="ANF55126.1"/>
    <property type="molecule type" value="Genomic_DNA"/>
</dbReference>
<reference evidence="1 2" key="1">
    <citation type="journal article" date="2014" name="Genome Announc.">
        <title>Genome Sequence of a Promising Hydrogen-Producing Facultative Anaerobic Bacterium, Brevundimonas naejangsanensis Strain B1.</title>
        <authorList>
            <person name="Su H."/>
            <person name="Zhang T."/>
            <person name="Bao M."/>
            <person name="Jiang Y."/>
            <person name="Wang Y."/>
            <person name="Tan T."/>
        </authorList>
    </citation>
    <scope>NUCLEOTIDE SEQUENCE [LARGE SCALE GENOMIC DNA]</scope>
    <source>
        <strain evidence="1 2">B1</strain>
    </source>
</reference>